<evidence type="ECO:0000313" key="1">
    <source>
        <dbReference type="EMBL" id="GHI72727.1"/>
    </source>
</evidence>
<dbReference type="GeneID" id="95590957"/>
<dbReference type="Proteomes" id="UP000613974">
    <property type="component" value="Unassembled WGS sequence"/>
</dbReference>
<keyword evidence="2" id="KW-1185">Reference proteome</keyword>
<comment type="caution">
    <text evidence="1">The sequence shown here is derived from an EMBL/GenBank/DDBJ whole genome shotgun (WGS) entry which is preliminary data.</text>
</comment>
<name>A0ABQ3SXA3_9ACTN</name>
<proteinExistence type="predicted"/>
<sequence length="57" mass="6466">MYRNLLSERVSDAAALLTGKHTVRCPYSGCGVSVRYRHVTPDEAKRLTELVIDHSRH</sequence>
<gene>
    <name evidence="1" type="ORF">Snoj_66450</name>
</gene>
<dbReference type="RefSeq" id="WP_189734945.1">
    <property type="nucleotide sequence ID" value="NZ_BMRL01000003.1"/>
</dbReference>
<protein>
    <submittedName>
        <fullName evidence="1">Uncharacterized protein</fullName>
    </submittedName>
</protein>
<dbReference type="EMBL" id="BNEC01000005">
    <property type="protein sequence ID" value="GHI72727.1"/>
    <property type="molecule type" value="Genomic_DNA"/>
</dbReference>
<accession>A0ABQ3SXA3</accession>
<organism evidence="1 2">
    <name type="scientific">Streptomyces nojiriensis</name>
    <dbReference type="NCBI Taxonomy" id="66374"/>
    <lineage>
        <taxon>Bacteria</taxon>
        <taxon>Bacillati</taxon>
        <taxon>Actinomycetota</taxon>
        <taxon>Actinomycetes</taxon>
        <taxon>Kitasatosporales</taxon>
        <taxon>Streptomycetaceae</taxon>
        <taxon>Streptomyces</taxon>
    </lineage>
</organism>
<evidence type="ECO:0000313" key="2">
    <source>
        <dbReference type="Proteomes" id="UP000613974"/>
    </source>
</evidence>
<reference evidence="2" key="1">
    <citation type="submission" date="2023-07" db="EMBL/GenBank/DDBJ databases">
        <title>Whole genome shotgun sequence of Streptomyces nojiriensis NBRC 13794.</title>
        <authorList>
            <person name="Komaki H."/>
            <person name="Tamura T."/>
        </authorList>
    </citation>
    <scope>NUCLEOTIDE SEQUENCE [LARGE SCALE GENOMIC DNA]</scope>
    <source>
        <strain evidence="2">NBRC 13794</strain>
    </source>
</reference>